<dbReference type="EMBL" id="QTJX01000001">
    <property type="protein sequence ID" value="RDY60773.1"/>
    <property type="molecule type" value="Genomic_DNA"/>
</dbReference>
<gene>
    <name evidence="3" type="ORF">DX873_00905</name>
</gene>
<feature type="coiled-coil region" evidence="1">
    <location>
        <begin position="310"/>
        <end position="344"/>
    </location>
</feature>
<feature type="signal peptide" evidence="2">
    <location>
        <begin position="1"/>
        <end position="18"/>
    </location>
</feature>
<dbReference type="RefSeq" id="WP_116182656.1">
    <property type="nucleotide sequence ID" value="NZ_QTJX01000001.1"/>
</dbReference>
<evidence type="ECO:0008006" key="5">
    <source>
        <dbReference type="Google" id="ProtNLM"/>
    </source>
</evidence>
<reference evidence="3 4" key="1">
    <citation type="submission" date="2018-08" db="EMBL/GenBank/DDBJ databases">
        <title>Muricauda nanhaiensis sp. nov., isolated from seawater of the South China Sea.</title>
        <authorList>
            <person name="Dang Y."/>
        </authorList>
    </citation>
    <scope>NUCLEOTIDE SEQUENCE [LARGE SCALE GENOMIC DNA]</scope>
    <source>
        <strain evidence="3 4">SM1704</strain>
    </source>
</reference>
<evidence type="ECO:0000313" key="3">
    <source>
        <dbReference type="EMBL" id="RDY60773.1"/>
    </source>
</evidence>
<comment type="caution">
    <text evidence="3">The sequence shown here is derived from an EMBL/GenBank/DDBJ whole genome shotgun (WGS) entry which is preliminary data.</text>
</comment>
<dbReference type="Proteomes" id="UP000261828">
    <property type="component" value="Unassembled WGS sequence"/>
</dbReference>
<evidence type="ECO:0000256" key="2">
    <source>
        <dbReference type="SAM" id="SignalP"/>
    </source>
</evidence>
<accession>A0A371JSI1</accession>
<protein>
    <recommendedName>
        <fullName evidence="5">Tail fiber domain-containing protein</fullName>
    </recommendedName>
</protein>
<keyword evidence="2" id="KW-0732">Signal</keyword>
<keyword evidence="1" id="KW-0175">Coiled coil</keyword>
<dbReference type="AlphaFoldDB" id="A0A371JSI1"/>
<proteinExistence type="predicted"/>
<feature type="chain" id="PRO_5016771298" description="Tail fiber domain-containing protein" evidence="2">
    <location>
        <begin position="19"/>
        <end position="346"/>
    </location>
</feature>
<evidence type="ECO:0000256" key="1">
    <source>
        <dbReference type="SAM" id="Coils"/>
    </source>
</evidence>
<organism evidence="3 4">
    <name type="scientific">Flagellimonas nanhaiensis</name>
    <dbReference type="NCBI Taxonomy" id="2292706"/>
    <lineage>
        <taxon>Bacteria</taxon>
        <taxon>Pseudomonadati</taxon>
        <taxon>Bacteroidota</taxon>
        <taxon>Flavobacteriia</taxon>
        <taxon>Flavobacteriales</taxon>
        <taxon>Flavobacteriaceae</taxon>
        <taxon>Flagellimonas</taxon>
    </lineage>
</organism>
<name>A0A371JSI1_9FLAO</name>
<evidence type="ECO:0000313" key="4">
    <source>
        <dbReference type="Proteomes" id="UP000261828"/>
    </source>
</evidence>
<sequence length="346" mass="37675">MKKIVLILGCSFAIGINAQWTENGSAITTTDIVGVGTTSPLASFHVMKEDAGVKSQFSMSMLEATDAQLDIVSSSGGTWGSAINFIEGNGVSNTNVWSLVRQTTLGSGDSGLHINYGTQNRHDNTTYVTFKNDGKVGIGTAVPSQKLEIYNSNLFNTNMNPESQDHISFTSNTPGIGNFFGGITWKTGSRRRAAIAAVQEHTDSDHIGLAFFTQGTDGPGPIYESLRIARNGNIGIGTTTPDAKLAVNGNIHAKEVKVDLMGWPDYVFKKGHDLPTLKEVEKHIQEKGHLINIPSASEVEENGIQLGEMNKLLLEKIEELTLYVIELKKENQNQQKEIEQLKKQKK</sequence>
<dbReference type="OrthoDB" id="9808753at2"/>
<keyword evidence="4" id="KW-1185">Reference proteome</keyword>